<comment type="caution">
    <text evidence="1">The sequence shown here is derived from an EMBL/GenBank/DDBJ whole genome shotgun (WGS) entry which is preliminary data.</text>
</comment>
<organism evidence="1 2">
    <name type="scientific">Psophocarpus tetragonolobus</name>
    <name type="common">Winged bean</name>
    <name type="synonym">Dolichos tetragonolobus</name>
    <dbReference type="NCBI Taxonomy" id="3891"/>
    <lineage>
        <taxon>Eukaryota</taxon>
        <taxon>Viridiplantae</taxon>
        <taxon>Streptophyta</taxon>
        <taxon>Embryophyta</taxon>
        <taxon>Tracheophyta</taxon>
        <taxon>Spermatophyta</taxon>
        <taxon>Magnoliopsida</taxon>
        <taxon>eudicotyledons</taxon>
        <taxon>Gunneridae</taxon>
        <taxon>Pentapetalae</taxon>
        <taxon>rosids</taxon>
        <taxon>fabids</taxon>
        <taxon>Fabales</taxon>
        <taxon>Fabaceae</taxon>
        <taxon>Papilionoideae</taxon>
        <taxon>50 kb inversion clade</taxon>
        <taxon>NPAAA clade</taxon>
        <taxon>indigoferoid/millettioid clade</taxon>
        <taxon>Phaseoleae</taxon>
        <taxon>Psophocarpus</taxon>
    </lineage>
</organism>
<name>A0AAN9SFY4_PSOTE</name>
<evidence type="ECO:0000313" key="1">
    <source>
        <dbReference type="EMBL" id="KAK7395973.1"/>
    </source>
</evidence>
<reference evidence="1 2" key="1">
    <citation type="submission" date="2024-01" db="EMBL/GenBank/DDBJ databases">
        <title>The genomes of 5 underutilized Papilionoideae crops provide insights into root nodulation and disease resistanc.</title>
        <authorList>
            <person name="Jiang F."/>
        </authorList>
    </citation>
    <scope>NUCLEOTIDE SEQUENCE [LARGE SCALE GENOMIC DNA]</scope>
    <source>
        <strain evidence="1">DUOXIRENSHENG_FW03</strain>
        <tissue evidence="1">Leaves</tissue>
    </source>
</reference>
<proteinExistence type="predicted"/>
<evidence type="ECO:0000313" key="2">
    <source>
        <dbReference type="Proteomes" id="UP001386955"/>
    </source>
</evidence>
<dbReference type="EMBL" id="JAYMYS010000004">
    <property type="protein sequence ID" value="KAK7395973.1"/>
    <property type="molecule type" value="Genomic_DNA"/>
</dbReference>
<keyword evidence="2" id="KW-1185">Reference proteome</keyword>
<sequence>MNLPSQCVPSCLSHSNPATPLNGHPHVESPLDATIPSHLNPLSNRYFSVLVRLLKEDVVVGMEGEDGG</sequence>
<gene>
    <name evidence="1" type="ORF">VNO78_16622</name>
</gene>
<protein>
    <submittedName>
        <fullName evidence="1">Uncharacterized protein</fullName>
    </submittedName>
</protein>
<accession>A0AAN9SFY4</accession>
<dbReference type="AlphaFoldDB" id="A0AAN9SFY4"/>
<dbReference type="Proteomes" id="UP001386955">
    <property type="component" value="Unassembled WGS sequence"/>
</dbReference>